<dbReference type="EMBL" id="GG663365">
    <property type="protein sequence ID" value="EEH09123.1"/>
    <property type="molecule type" value="Genomic_DNA"/>
</dbReference>
<evidence type="ECO:0000313" key="2">
    <source>
        <dbReference type="Proteomes" id="UP000001631"/>
    </source>
</evidence>
<organism evidence="1 2">
    <name type="scientific">Ajellomyces capsulatus (strain G186AR / H82 / ATCC MYA-2454 / RMSCC 2432)</name>
    <name type="common">Darling's disease fungus</name>
    <name type="synonym">Histoplasma capsulatum</name>
    <dbReference type="NCBI Taxonomy" id="447093"/>
    <lineage>
        <taxon>Eukaryota</taxon>
        <taxon>Fungi</taxon>
        <taxon>Dikarya</taxon>
        <taxon>Ascomycota</taxon>
        <taxon>Pezizomycotina</taxon>
        <taxon>Eurotiomycetes</taxon>
        <taxon>Eurotiomycetidae</taxon>
        <taxon>Onygenales</taxon>
        <taxon>Ajellomycetaceae</taxon>
        <taxon>Histoplasma</taxon>
    </lineage>
</organism>
<dbReference type="RefSeq" id="XP_045289604.1">
    <property type="nucleotide sequence ID" value="XM_045429709.1"/>
</dbReference>
<keyword evidence="2" id="KW-1185">Reference proteome</keyword>
<name>C0NH38_AJECG</name>
<dbReference type="InParanoid" id="C0NH38"/>
<gene>
    <name evidence="1" type="ORF">HCBG_02660</name>
</gene>
<reference evidence="1" key="1">
    <citation type="submission" date="2009-02" db="EMBL/GenBank/DDBJ databases">
        <title>The Genome Sequence of Ajellomyces capsulatus strain G186AR.</title>
        <authorList>
            <consortium name="The Broad Institute Genome Sequencing Platform"/>
            <person name="Champion M."/>
            <person name="Cuomo C."/>
            <person name="Ma L.-J."/>
            <person name="Henn M.R."/>
            <person name="Sil A."/>
            <person name="Goldman B."/>
            <person name="Young S.K."/>
            <person name="Kodira C.D."/>
            <person name="Zeng Q."/>
            <person name="Koehrsen M."/>
            <person name="Alvarado L."/>
            <person name="Berlin A."/>
            <person name="Borenstein D."/>
            <person name="Chen Z."/>
            <person name="Engels R."/>
            <person name="Freedman E."/>
            <person name="Gellesch M."/>
            <person name="Goldberg J."/>
            <person name="Griggs A."/>
            <person name="Gujja S."/>
            <person name="Heiman D."/>
            <person name="Hepburn T."/>
            <person name="Howarth C."/>
            <person name="Jen D."/>
            <person name="Larson L."/>
            <person name="Lewis B."/>
            <person name="Mehta T."/>
            <person name="Park D."/>
            <person name="Pearson M."/>
            <person name="Roberts A."/>
            <person name="Saif S."/>
            <person name="Shea T."/>
            <person name="Shenoy N."/>
            <person name="Sisk P."/>
            <person name="Stolte C."/>
            <person name="Sykes S."/>
            <person name="Walk T."/>
            <person name="White J."/>
            <person name="Yandava C."/>
            <person name="Klein B."/>
            <person name="McEwen J.G."/>
            <person name="Puccia R."/>
            <person name="Goldman G.H."/>
            <person name="Felipe M.S."/>
            <person name="Nino-Vega G."/>
            <person name="San-Blas G."/>
            <person name="Taylor J."/>
            <person name="Mendoza L."/>
            <person name="Galagan J."/>
            <person name="Nusbaum C."/>
            <person name="Birren B."/>
        </authorList>
    </citation>
    <scope>NUCLEOTIDE SEQUENCE</scope>
    <source>
        <strain evidence="1">G186AR</strain>
    </source>
</reference>
<sequence>MAIFDTITYSMMRTAKSSLRHQLAVHLSSALFDHSLDPCFPNNDNPDVEEDLGYPAIPETIKSLQGDEKAASLYGILDKEVVVSSRSLISGMKALGLSQAPVDSLSIEHETIQIETDIRRADFSSQLMKSIRYDFENLYGLRKALLSIKTIMESKYRSNNESKRSPYSIARL</sequence>
<dbReference type="AlphaFoldDB" id="C0NH38"/>
<dbReference type="HOGENOM" id="CLU_1554810_0_0_1"/>
<dbReference type="Proteomes" id="UP000001631">
    <property type="component" value="Unassembled WGS sequence"/>
</dbReference>
<evidence type="ECO:0000313" key="1">
    <source>
        <dbReference type="EMBL" id="EEH09123.1"/>
    </source>
</evidence>
<accession>C0NH38</accession>
<protein>
    <submittedName>
        <fullName evidence="1">Uncharacterized protein</fullName>
    </submittedName>
</protein>
<proteinExistence type="predicted"/>
<dbReference type="GeneID" id="69035676"/>